<name>A0A9P7G215_9AGAR</name>
<sequence>MDLDMDEFSSFSPYIEEEDNIDALGAHSALQSHLPKESDRGPLEDILEGEHIYATVIHPERSAEHIHPNKPPPTTISLLDYLIPCLPSGMASSNRPPPKGPLGASETPELTHQLMDWADINALLTGNSSPIRLAPDTHSWLEQNKAIGCLEPVLEKLSNPTAFVAATNTQQADTTLTLKEVLLQSLPPSTTSPPN</sequence>
<dbReference type="AlphaFoldDB" id="A0A9P7G215"/>
<evidence type="ECO:0000313" key="2">
    <source>
        <dbReference type="Proteomes" id="UP000775547"/>
    </source>
</evidence>
<protein>
    <submittedName>
        <fullName evidence="1">Uncharacterized protein</fullName>
    </submittedName>
</protein>
<proteinExistence type="predicted"/>
<dbReference type="EMBL" id="JABCKV010000601">
    <property type="protein sequence ID" value="KAG5640623.1"/>
    <property type="molecule type" value="Genomic_DNA"/>
</dbReference>
<accession>A0A9P7G215</accession>
<gene>
    <name evidence="1" type="ORF">DXG03_007896</name>
</gene>
<reference evidence="1" key="1">
    <citation type="submission" date="2020-07" db="EMBL/GenBank/DDBJ databases">
        <authorList>
            <person name="Nieuwenhuis M."/>
            <person name="Van De Peppel L.J.J."/>
        </authorList>
    </citation>
    <scope>NUCLEOTIDE SEQUENCE</scope>
    <source>
        <strain evidence="1">AP01</strain>
        <tissue evidence="1">Mycelium</tissue>
    </source>
</reference>
<comment type="caution">
    <text evidence="1">The sequence shown here is derived from an EMBL/GenBank/DDBJ whole genome shotgun (WGS) entry which is preliminary data.</text>
</comment>
<organism evidence="1 2">
    <name type="scientific">Asterophora parasitica</name>
    <dbReference type="NCBI Taxonomy" id="117018"/>
    <lineage>
        <taxon>Eukaryota</taxon>
        <taxon>Fungi</taxon>
        <taxon>Dikarya</taxon>
        <taxon>Basidiomycota</taxon>
        <taxon>Agaricomycotina</taxon>
        <taxon>Agaricomycetes</taxon>
        <taxon>Agaricomycetidae</taxon>
        <taxon>Agaricales</taxon>
        <taxon>Tricholomatineae</taxon>
        <taxon>Lyophyllaceae</taxon>
        <taxon>Asterophora</taxon>
    </lineage>
</organism>
<keyword evidence="2" id="KW-1185">Reference proteome</keyword>
<reference evidence="1" key="2">
    <citation type="submission" date="2021-10" db="EMBL/GenBank/DDBJ databases">
        <title>Phylogenomics reveals ancestral predisposition of the termite-cultivated fungus Termitomyces towards a domesticated lifestyle.</title>
        <authorList>
            <person name="Auxier B."/>
            <person name="Grum-Grzhimaylo A."/>
            <person name="Cardenas M.E."/>
            <person name="Lodge J.D."/>
            <person name="Laessoe T."/>
            <person name="Pedersen O."/>
            <person name="Smith M.E."/>
            <person name="Kuyper T.W."/>
            <person name="Franco-Molano E.A."/>
            <person name="Baroni T.J."/>
            <person name="Aanen D.K."/>
        </authorList>
    </citation>
    <scope>NUCLEOTIDE SEQUENCE</scope>
    <source>
        <strain evidence="1">AP01</strain>
        <tissue evidence="1">Mycelium</tissue>
    </source>
</reference>
<evidence type="ECO:0000313" key="1">
    <source>
        <dbReference type="EMBL" id="KAG5640623.1"/>
    </source>
</evidence>
<dbReference type="Proteomes" id="UP000775547">
    <property type="component" value="Unassembled WGS sequence"/>
</dbReference>